<dbReference type="EMBL" id="KN443221">
    <property type="protein sequence ID" value="KHG28001.1"/>
    <property type="molecule type" value="Genomic_DNA"/>
</dbReference>
<name>A0A0B0PX57_GOSAR</name>
<evidence type="ECO:0000313" key="1">
    <source>
        <dbReference type="EMBL" id="KHG28001.1"/>
    </source>
</evidence>
<sequence>MQMVLIFLVEGVRPCLEKFGTSLLACARGMGLGWSSMGVQRRYGGQGC</sequence>
<dbReference type="Proteomes" id="UP000032142">
    <property type="component" value="Unassembled WGS sequence"/>
</dbReference>
<protein>
    <submittedName>
        <fullName evidence="1">Uncharacterized protein</fullName>
    </submittedName>
</protein>
<proteinExistence type="predicted"/>
<reference evidence="2" key="1">
    <citation type="submission" date="2014-09" db="EMBL/GenBank/DDBJ databases">
        <authorList>
            <person name="Mudge J."/>
            <person name="Ramaraj T."/>
            <person name="Lindquist I.E."/>
            <person name="Bharti A.K."/>
            <person name="Sundararajan A."/>
            <person name="Cameron C.T."/>
            <person name="Woodward J.E."/>
            <person name="May G.D."/>
            <person name="Brubaker C."/>
            <person name="Broadhvest J."/>
            <person name="Wilkins T.A."/>
        </authorList>
    </citation>
    <scope>NUCLEOTIDE SEQUENCE</scope>
    <source>
        <strain evidence="2">cv. AKA8401</strain>
    </source>
</reference>
<evidence type="ECO:0000313" key="2">
    <source>
        <dbReference type="Proteomes" id="UP000032142"/>
    </source>
</evidence>
<organism evidence="1 2">
    <name type="scientific">Gossypium arboreum</name>
    <name type="common">Tree cotton</name>
    <name type="synonym">Gossypium nanking</name>
    <dbReference type="NCBI Taxonomy" id="29729"/>
    <lineage>
        <taxon>Eukaryota</taxon>
        <taxon>Viridiplantae</taxon>
        <taxon>Streptophyta</taxon>
        <taxon>Embryophyta</taxon>
        <taxon>Tracheophyta</taxon>
        <taxon>Spermatophyta</taxon>
        <taxon>Magnoliopsida</taxon>
        <taxon>eudicotyledons</taxon>
        <taxon>Gunneridae</taxon>
        <taxon>Pentapetalae</taxon>
        <taxon>rosids</taxon>
        <taxon>malvids</taxon>
        <taxon>Malvales</taxon>
        <taxon>Malvaceae</taxon>
        <taxon>Malvoideae</taxon>
        <taxon>Gossypium</taxon>
    </lineage>
</organism>
<keyword evidence="2" id="KW-1185">Reference proteome</keyword>
<dbReference type="AlphaFoldDB" id="A0A0B0PX57"/>
<gene>
    <name evidence="1" type="ORF">F383_14985</name>
</gene>
<accession>A0A0B0PX57</accession>